<dbReference type="AlphaFoldDB" id="A0A1H7BBJ7"/>
<dbReference type="Gene3D" id="3.40.50.300">
    <property type="entry name" value="P-loop containing nucleotide triphosphate hydrolases"/>
    <property type="match status" value="1"/>
</dbReference>
<organism evidence="1 2">
    <name type="scientific">Propionispira arboris</name>
    <dbReference type="NCBI Taxonomy" id="84035"/>
    <lineage>
        <taxon>Bacteria</taxon>
        <taxon>Bacillati</taxon>
        <taxon>Bacillota</taxon>
        <taxon>Negativicutes</taxon>
        <taxon>Selenomonadales</taxon>
        <taxon>Selenomonadaceae</taxon>
        <taxon>Propionispira</taxon>
    </lineage>
</organism>
<dbReference type="Proteomes" id="UP000199662">
    <property type="component" value="Unassembled WGS sequence"/>
</dbReference>
<dbReference type="EMBL" id="FNZK01000016">
    <property type="protein sequence ID" value="SEJ75081.1"/>
    <property type="molecule type" value="Genomic_DNA"/>
</dbReference>
<dbReference type="STRING" id="84035.SAMN05660742_1163"/>
<dbReference type="Pfam" id="PF13238">
    <property type="entry name" value="AAA_18"/>
    <property type="match status" value="1"/>
</dbReference>
<reference evidence="1 2" key="1">
    <citation type="submission" date="2016-10" db="EMBL/GenBank/DDBJ databases">
        <authorList>
            <person name="de Groot N.N."/>
        </authorList>
    </citation>
    <scope>NUCLEOTIDE SEQUENCE [LARGE SCALE GENOMIC DNA]</scope>
    <source>
        <strain evidence="1 2">DSM 2179</strain>
    </source>
</reference>
<proteinExistence type="predicted"/>
<sequence length="170" mass="19079">MKRLIMVNGTMGAGKTATCNELLNIVQPGVFLDGDWCWNMKPFTVTAETKELVLKNICFSLNNFLACSEFENIIFCWVMHQESIMDDILSRLSLKDVAVYKFSLLVSKEALTKRVGKDIVDQKRHADVLERSIPRISLYENMDTIKIDVSAITAKQAANKIATIISETGS</sequence>
<dbReference type="RefSeq" id="WP_091833211.1">
    <property type="nucleotide sequence ID" value="NZ_FNZK01000016.1"/>
</dbReference>
<keyword evidence="2" id="KW-1185">Reference proteome</keyword>
<name>A0A1H7BBJ7_9FIRM</name>
<evidence type="ECO:0000313" key="1">
    <source>
        <dbReference type="EMBL" id="SEJ75081.1"/>
    </source>
</evidence>
<gene>
    <name evidence="1" type="ORF">SAMN05660742_1163</name>
</gene>
<evidence type="ECO:0000313" key="2">
    <source>
        <dbReference type="Proteomes" id="UP000199662"/>
    </source>
</evidence>
<dbReference type="SUPFAM" id="SSF52540">
    <property type="entry name" value="P-loop containing nucleoside triphosphate hydrolases"/>
    <property type="match status" value="1"/>
</dbReference>
<accession>A0A1H7BBJ7</accession>
<dbReference type="InterPro" id="IPR027417">
    <property type="entry name" value="P-loop_NTPase"/>
</dbReference>
<protein>
    <submittedName>
        <fullName evidence="1">AAA domain-containing protein</fullName>
    </submittedName>
</protein>